<dbReference type="PANTHER" id="PTHR43150:SF2">
    <property type="entry name" value="HYPERKINETIC, ISOFORM M"/>
    <property type="match status" value="1"/>
</dbReference>
<dbReference type="InterPro" id="IPR023210">
    <property type="entry name" value="NADP_OxRdtase_dom"/>
</dbReference>
<dbReference type="PRINTS" id="PR01577">
    <property type="entry name" value="KCNABCHANNEL"/>
</dbReference>
<organism evidence="5 6">
    <name type="scientific">Mixia osmundae (strain CBS 9802 / IAM 14324 / JCM 22182 / KY 12970)</name>
    <dbReference type="NCBI Taxonomy" id="764103"/>
    <lineage>
        <taxon>Eukaryota</taxon>
        <taxon>Fungi</taxon>
        <taxon>Dikarya</taxon>
        <taxon>Basidiomycota</taxon>
        <taxon>Pucciniomycotina</taxon>
        <taxon>Mixiomycetes</taxon>
        <taxon>Mixiales</taxon>
        <taxon>Mixiaceae</taxon>
        <taxon>Mixia</taxon>
    </lineage>
</organism>
<reference evidence="5 6" key="2">
    <citation type="journal article" date="2012" name="Open Biol.">
        <title>Characteristics of nucleosomes and linker DNA regions on the genome of the basidiomycete Mixia osmundae revealed by mono- and dinucleosome mapping.</title>
        <authorList>
            <person name="Nishida H."/>
            <person name="Kondo S."/>
            <person name="Matsumoto T."/>
            <person name="Suzuki Y."/>
            <person name="Yoshikawa H."/>
            <person name="Taylor T.D."/>
            <person name="Sugiyama J."/>
        </authorList>
    </citation>
    <scope>NUCLEOTIDE SEQUENCE [LARGE SCALE GENOMIC DNA]</scope>
    <source>
        <strain evidence="6">CBS 9802 / IAM 14324 / JCM 22182 / KY 12970</strain>
    </source>
</reference>
<protein>
    <recommendedName>
        <fullName evidence="4">NADP-dependent oxidoreductase domain-containing protein</fullName>
    </recommendedName>
</protein>
<dbReference type="SUPFAM" id="SSF51430">
    <property type="entry name" value="NAD(P)-linked oxidoreductase"/>
    <property type="match status" value="1"/>
</dbReference>
<dbReference type="InterPro" id="IPR005399">
    <property type="entry name" value="K_chnl_volt-dep_bsu_KCNAB-rel"/>
</dbReference>
<proteinExistence type="inferred from homology"/>
<evidence type="ECO:0000256" key="1">
    <source>
        <dbReference type="ARBA" id="ARBA00006515"/>
    </source>
</evidence>
<name>G7DVL6_MIXOS</name>
<keyword evidence="2" id="KW-0521">NADP</keyword>
<dbReference type="InterPro" id="IPR036812">
    <property type="entry name" value="NAD(P)_OxRdtase_dom_sf"/>
</dbReference>
<dbReference type="Pfam" id="PF00248">
    <property type="entry name" value="Aldo_ket_red"/>
    <property type="match status" value="1"/>
</dbReference>
<dbReference type="FunCoup" id="G7DVL6">
    <property type="interactions" value="10"/>
</dbReference>
<dbReference type="RefSeq" id="XP_014568108.1">
    <property type="nucleotide sequence ID" value="XM_014712622.1"/>
</dbReference>
<dbReference type="Gene3D" id="3.20.20.100">
    <property type="entry name" value="NADP-dependent oxidoreductase domain"/>
    <property type="match status" value="1"/>
</dbReference>
<dbReference type="eggNOG" id="KOG1575">
    <property type="taxonomic scope" value="Eukaryota"/>
</dbReference>
<keyword evidence="3" id="KW-0560">Oxidoreductase</keyword>
<dbReference type="HOGENOM" id="CLU_023205_2_0_1"/>
<dbReference type="STRING" id="764103.G7DVL6"/>
<dbReference type="InParanoid" id="G7DVL6"/>
<accession>G7DVL6</accession>
<gene>
    <name evidence="5" type="primary">Mo01278</name>
    <name evidence="5" type="ORF">E5Q_01278</name>
</gene>
<dbReference type="Proteomes" id="UP000009131">
    <property type="component" value="Unassembled WGS sequence"/>
</dbReference>
<dbReference type="EMBL" id="BABT02000044">
    <property type="protein sequence ID" value="GAA94626.1"/>
    <property type="molecule type" value="Genomic_DNA"/>
</dbReference>
<keyword evidence="6" id="KW-1185">Reference proteome</keyword>
<comment type="similarity">
    <text evidence="1">Belongs to the shaker potassium channel beta subunit family.</text>
</comment>
<dbReference type="AlphaFoldDB" id="G7DVL6"/>
<evidence type="ECO:0000256" key="3">
    <source>
        <dbReference type="ARBA" id="ARBA00023002"/>
    </source>
</evidence>
<dbReference type="OrthoDB" id="1720422at2759"/>
<reference evidence="5 6" key="1">
    <citation type="journal article" date="2011" name="J. Gen. Appl. Microbiol.">
        <title>Draft genome sequencing of the enigmatic basidiomycete Mixia osmundae.</title>
        <authorList>
            <person name="Nishida H."/>
            <person name="Nagatsuka Y."/>
            <person name="Sugiyama J."/>
        </authorList>
    </citation>
    <scope>NUCLEOTIDE SEQUENCE [LARGE SCALE GENOMIC DNA]</scope>
    <source>
        <strain evidence="6">CBS 9802 / IAM 14324 / JCM 22182 / KY 12970</strain>
    </source>
</reference>
<evidence type="ECO:0000313" key="5">
    <source>
        <dbReference type="EMBL" id="GAA94626.1"/>
    </source>
</evidence>
<evidence type="ECO:0000256" key="2">
    <source>
        <dbReference type="ARBA" id="ARBA00022857"/>
    </source>
</evidence>
<comment type="caution">
    <text evidence="5">The sequence shown here is derived from an EMBL/GenBank/DDBJ whole genome shotgun (WGS) entry which is preliminary data.</text>
</comment>
<evidence type="ECO:0000313" key="6">
    <source>
        <dbReference type="Proteomes" id="UP000009131"/>
    </source>
</evidence>
<evidence type="ECO:0000259" key="4">
    <source>
        <dbReference type="Pfam" id="PF00248"/>
    </source>
</evidence>
<feature type="domain" description="NADP-dependent oxidoreductase" evidence="4">
    <location>
        <begin position="33"/>
        <end position="337"/>
    </location>
</feature>
<sequence length="350" mass="38768">MPANPADMHSFDPKNMIFKRLGPSGLRVSVFAYGGWLTLGGTQQGEKVTELVSTAFEHGINTFDTAEVYSGGRAEIELGNAVKQLNIKRSELVIITKVFFGTGSKEPNGRGLSRKHIIEGCTDSLHRLQMNYVDVLMCHRPDSTSPMEEIVRAMSFLIDTGKVFYWGTSEWSAQQITEAIVSADRLGLHRPIADQPQYNLLHRDRCEKEYAPLTKNYGYGQTVWSPLSSGLLTNKYAQEIPKGSRYDNHKDFFSDTIKELQTESGKAKIAKVTELAKVAERLGGSATQLALAWCAKADHVSTVLLGATKPEQLVENLGALDMMPKLTPEILDEIDKIMDNKPSANPTYGR</sequence>
<dbReference type="PANTHER" id="PTHR43150">
    <property type="entry name" value="HYPERKINETIC, ISOFORM M"/>
    <property type="match status" value="1"/>
</dbReference>
<dbReference type="OMA" id="VPLFIHQ"/>
<dbReference type="GO" id="GO:0016491">
    <property type="term" value="F:oxidoreductase activity"/>
    <property type="evidence" value="ECO:0007669"/>
    <property type="project" value="UniProtKB-KW"/>
</dbReference>